<feature type="transmembrane region" description="Helical" evidence="8">
    <location>
        <begin position="113"/>
        <end position="135"/>
    </location>
</feature>
<dbReference type="GO" id="GO:0043093">
    <property type="term" value="P:FtsZ-dependent cytokinesis"/>
    <property type="evidence" value="ECO:0007669"/>
    <property type="project" value="UniProtKB-UniRule"/>
</dbReference>
<evidence type="ECO:0000256" key="5">
    <source>
        <dbReference type="ARBA" id="ARBA00022989"/>
    </source>
</evidence>
<evidence type="ECO:0000256" key="7">
    <source>
        <dbReference type="ARBA" id="ARBA00023306"/>
    </source>
</evidence>
<evidence type="ECO:0000259" key="10">
    <source>
        <dbReference type="PROSITE" id="PS51779"/>
    </source>
</evidence>
<dbReference type="EMBL" id="SHGT01000008">
    <property type="protein sequence ID" value="TAA14498.1"/>
    <property type="molecule type" value="Genomic_DNA"/>
</dbReference>
<comment type="function">
    <text evidence="8">Cell division protein that may be involved in stabilizing or promoting the assembly of the division complex.</text>
</comment>
<evidence type="ECO:0000256" key="6">
    <source>
        <dbReference type="ARBA" id="ARBA00023136"/>
    </source>
</evidence>
<dbReference type="GO" id="GO:0005886">
    <property type="term" value="C:plasma membrane"/>
    <property type="evidence" value="ECO:0007669"/>
    <property type="project" value="UniProtKB-SubCell"/>
</dbReference>
<dbReference type="Proteomes" id="UP000291525">
    <property type="component" value="Unassembled WGS sequence"/>
</dbReference>
<evidence type="ECO:0000256" key="9">
    <source>
        <dbReference type="SAM" id="MobiDB-lite"/>
    </source>
</evidence>
<feature type="region of interest" description="Disordered" evidence="9">
    <location>
        <begin position="1"/>
        <end position="33"/>
    </location>
</feature>
<dbReference type="OrthoDB" id="1819027at2"/>
<dbReference type="InterPro" id="IPR026580">
    <property type="entry name" value="DivIB"/>
</dbReference>
<keyword evidence="2 8" id="KW-1003">Cell membrane</keyword>
<proteinExistence type="inferred from homology"/>
<comment type="subcellular location">
    <subcellularLocation>
        <location evidence="8">Cell membrane</location>
        <topology evidence="8">Single-pass type II membrane protein</topology>
    </subcellularLocation>
    <subcellularLocation>
        <location evidence="1">Membrane</location>
    </subcellularLocation>
    <text evidence="8">Localizes to the division septum.</text>
</comment>
<feature type="domain" description="POTRA" evidence="10">
    <location>
        <begin position="139"/>
        <end position="210"/>
    </location>
</feature>
<dbReference type="PROSITE" id="PS51779">
    <property type="entry name" value="POTRA"/>
    <property type="match status" value="1"/>
</dbReference>
<dbReference type="AlphaFoldDB" id="A0A4Q8L3N5"/>
<evidence type="ECO:0000256" key="1">
    <source>
        <dbReference type="ARBA" id="ARBA00004370"/>
    </source>
</evidence>
<dbReference type="Gene3D" id="3.40.50.10960">
    <property type="match status" value="1"/>
</dbReference>
<evidence type="ECO:0000313" key="12">
    <source>
        <dbReference type="Proteomes" id="UP000291525"/>
    </source>
</evidence>
<feature type="compositionally biased region" description="Basic and acidic residues" evidence="9">
    <location>
        <begin position="1"/>
        <end position="14"/>
    </location>
</feature>
<dbReference type="PANTHER" id="PTHR37820:SF1">
    <property type="entry name" value="CELL DIVISION PROTEIN FTSQ"/>
    <property type="match status" value="1"/>
</dbReference>
<dbReference type="Pfam" id="PF08478">
    <property type="entry name" value="POTRA_1"/>
    <property type="match status" value="1"/>
</dbReference>
<gene>
    <name evidence="8" type="primary">divIB</name>
    <name evidence="11" type="ORF">EXW74_02560</name>
</gene>
<dbReference type="GO" id="GO:0032153">
    <property type="term" value="C:cell division site"/>
    <property type="evidence" value="ECO:0007669"/>
    <property type="project" value="UniProtKB-UniRule"/>
</dbReference>
<dbReference type="InterPro" id="IPR005548">
    <property type="entry name" value="Cell_div_FtsQ/DivIB_C"/>
</dbReference>
<dbReference type="InterPro" id="IPR013685">
    <property type="entry name" value="POTRA_FtsQ_type"/>
</dbReference>
<keyword evidence="3 8" id="KW-0132">Cell division</keyword>
<protein>
    <recommendedName>
        <fullName evidence="8">Cell division protein DivIB</fullName>
    </recommendedName>
</protein>
<reference evidence="11 12" key="1">
    <citation type="submission" date="2019-02" db="EMBL/GenBank/DDBJ databases">
        <title>First genome of the species Streptococcus parasuis.</title>
        <authorList>
            <person name="Stevens M.J.A."/>
            <person name="Stephan R."/>
        </authorList>
    </citation>
    <scope>NUCLEOTIDE SEQUENCE [LARGE SCALE GENOMIC DNA]</scope>
    <source>
        <strain evidence="11 12">4253</strain>
    </source>
</reference>
<evidence type="ECO:0000256" key="2">
    <source>
        <dbReference type="ARBA" id="ARBA00022475"/>
    </source>
</evidence>
<comment type="caution">
    <text evidence="11">The sequence shown here is derived from an EMBL/GenBank/DDBJ whole genome shotgun (WGS) entry which is preliminary data.</text>
</comment>
<evidence type="ECO:0000256" key="4">
    <source>
        <dbReference type="ARBA" id="ARBA00022692"/>
    </source>
</evidence>
<evidence type="ECO:0000256" key="8">
    <source>
        <dbReference type="HAMAP-Rule" id="MF_00912"/>
    </source>
</evidence>
<accession>A0A4Q8L3N5</accession>
<dbReference type="PANTHER" id="PTHR37820">
    <property type="entry name" value="CELL DIVISION PROTEIN DIVIB"/>
    <property type="match status" value="1"/>
</dbReference>
<evidence type="ECO:0000313" key="11">
    <source>
        <dbReference type="EMBL" id="TAA14498.1"/>
    </source>
</evidence>
<dbReference type="Pfam" id="PF03799">
    <property type="entry name" value="FtsQ_DivIB_C"/>
    <property type="match status" value="1"/>
</dbReference>
<evidence type="ECO:0000256" key="3">
    <source>
        <dbReference type="ARBA" id="ARBA00022618"/>
    </source>
</evidence>
<keyword evidence="6 8" id="KW-0472">Membrane</keyword>
<keyword evidence="5 8" id="KW-1133">Transmembrane helix</keyword>
<keyword evidence="7 8" id="KW-0131">Cell cycle</keyword>
<dbReference type="HAMAP" id="MF_00912">
    <property type="entry name" value="DivIB"/>
    <property type="match status" value="1"/>
</dbReference>
<comment type="similarity">
    <text evidence="8">Belongs to the FtsQ/DivIB family. DivIB subfamily.</text>
</comment>
<keyword evidence="4 8" id="KW-0812">Transmembrane</keyword>
<dbReference type="RefSeq" id="WP_130554575.1">
    <property type="nucleotide sequence ID" value="NZ_SHGT01000008.1"/>
</dbReference>
<dbReference type="InterPro" id="IPR034746">
    <property type="entry name" value="POTRA"/>
</dbReference>
<dbReference type="InterPro" id="IPR050487">
    <property type="entry name" value="FtsQ_DivIB"/>
</dbReference>
<name>A0A4Q8L3N5_9STRE</name>
<organism evidence="11 12">
    <name type="scientific">Streptococcus parasuis</name>
    <dbReference type="NCBI Taxonomy" id="1501662"/>
    <lineage>
        <taxon>Bacteria</taxon>
        <taxon>Bacillati</taxon>
        <taxon>Bacillota</taxon>
        <taxon>Bacilli</taxon>
        <taxon>Lactobacillales</taxon>
        <taxon>Streptococcaceae</taxon>
        <taxon>Streptococcus</taxon>
    </lineage>
</organism>
<sequence length="340" mass="38576">MDEKDPKELVENKNSEPSLDLESSVPTMDASDDEKSAFFEQWKARHQAYLEQHNQQDEEVFVPVDEPEKKKNGFLKRWEKNKKTNETPTEIMDDALEQEPVTLKKKDPLPRMAILKAIPVLLGSLVLFMLSLYFITPFSKDKIISVQGNERLTAQEVEQLSLISNQDYIVTIALNAKNYAENIKKASPEISEATIAYRFPNSFTIHVKEYKLVGYLEENSQYYRILSSGEIASDAIPADQLPETYLLVKLTDKASIKSLAEQLAKVDETITSKIQEITLTPSKVTADLLTLTMTDGNTILVPLSEIDTKLPYYSKIVLDIVEPSVIDMEVGIYRYVKTSQ</sequence>